<evidence type="ECO:0000313" key="3">
    <source>
        <dbReference type="Proteomes" id="UP000248863"/>
    </source>
</evidence>
<dbReference type="Gene3D" id="1.20.1220.20">
    <property type="entry name" value="Uncharcterised protein PF01724"/>
    <property type="match status" value="1"/>
</dbReference>
<protein>
    <recommendedName>
        <fullName evidence="4">DUF29 domain-containing protein</fullName>
    </recommendedName>
</protein>
<accession>A0A327KQZ6</accession>
<reference evidence="2 3" key="1">
    <citation type="submission" date="2017-07" db="EMBL/GenBank/DDBJ databases">
        <title>Draft Genome Sequences of Select Purple Nonsulfur Bacteria.</title>
        <authorList>
            <person name="Lasarre B."/>
            <person name="Mckinlay J.B."/>
        </authorList>
    </citation>
    <scope>NUCLEOTIDE SEQUENCE [LARGE SCALE GENOMIC DNA]</scope>
    <source>
        <strain evidence="2 3">DSM 11907</strain>
    </source>
</reference>
<feature type="region of interest" description="Disordered" evidence="1">
    <location>
        <begin position="1"/>
        <end position="22"/>
    </location>
</feature>
<name>A0A327KQZ6_9BRAD</name>
<gene>
    <name evidence="2" type="ORF">CH338_05035</name>
</gene>
<proteinExistence type="predicted"/>
<evidence type="ECO:0000256" key="1">
    <source>
        <dbReference type="SAM" id="MobiDB-lite"/>
    </source>
</evidence>
<dbReference type="EMBL" id="NPEU01000031">
    <property type="protein sequence ID" value="RAI40851.1"/>
    <property type="molecule type" value="Genomic_DNA"/>
</dbReference>
<sequence>MAPHRDDVSIAPLSADQRPEGERAAYDRDFYTWSQEQARLIRAGRLDAIDRDNVAEEIESLGREQFNKLESAYRVLLLHMLKWDFQPERRSRSWALSIATQRLEIDDILGDNPGLKPRVAEAIARAYRKARLEAAKETGLELMRFPEACSYGQSEISGRSFGVDASPSP</sequence>
<comment type="caution">
    <text evidence="2">The sequence shown here is derived from an EMBL/GenBank/DDBJ whole genome shotgun (WGS) entry which is preliminary data.</text>
</comment>
<dbReference type="InterPro" id="IPR002636">
    <property type="entry name" value="DUF29"/>
</dbReference>
<dbReference type="Proteomes" id="UP000248863">
    <property type="component" value="Unassembled WGS sequence"/>
</dbReference>
<organism evidence="2 3">
    <name type="scientific">Rhodoplanes elegans</name>
    <dbReference type="NCBI Taxonomy" id="29408"/>
    <lineage>
        <taxon>Bacteria</taxon>
        <taxon>Pseudomonadati</taxon>
        <taxon>Pseudomonadota</taxon>
        <taxon>Alphaproteobacteria</taxon>
        <taxon>Hyphomicrobiales</taxon>
        <taxon>Nitrobacteraceae</taxon>
        <taxon>Rhodoplanes</taxon>
    </lineage>
</organism>
<dbReference type="AlphaFoldDB" id="A0A327KQZ6"/>
<evidence type="ECO:0000313" key="2">
    <source>
        <dbReference type="EMBL" id="RAI40851.1"/>
    </source>
</evidence>
<dbReference type="PANTHER" id="PTHR34235">
    <property type="entry name" value="SLR1203 PROTEIN-RELATED"/>
    <property type="match status" value="1"/>
</dbReference>
<evidence type="ECO:0008006" key="4">
    <source>
        <dbReference type="Google" id="ProtNLM"/>
    </source>
</evidence>
<dbReference type="RefSeq" id="WP_111355980.1">
    <property type="nucleotide sequence ID" value="NZ_NHSK01000308.1"/>
</dbReference>
<dbReference type="Pfam" id="PF01724">
    <property type="entry name" value="DUF29"/>
    <property type="match status" value="1"/>
</dbReference>
<dbReference type="OrthoDB" id="425753at2"/>
<keyword evidence="3" id="KW-1185">Reference proteome</keyword>